<dbReference type="GO" id="GO:0003684">
    <property type="term" value="F:damaged DNA binding"/>
    <property type="evidence" value="ECO:0007669"/>
    <property type="project" value="InterPro"/>
</dbReference>
<comment type="subcellular location">
    <subcellularLocation>
        <location evidence="1">Nucleus</location>
    </subcellularLocation>
</comment>
<evidence type="ECO:0000313" key="8">
    <source>
        <dbReference type="EMBL" id="KAJ6793157.1"/>
    </source>
</evidence>
<feature type="compositionally biased region" description="Polar residues" evidence="6">
    <location>
        <begin position="184"/>
        <end position="195"/>
    </location>
</feature>
<dbReference type="InterPro" id="IPR001357">
    <property type="entry name" value="BRCT_dom"/>
</dbReference>
<protein>
    <submittedName>
        <fullName evidence="8">DNA-repair protein XRCC1</fullName>
    </submittedName>
</protein>
<feature type="region of interest" description="Disordered" evidence="6">
    <location>
        <begin position="154"/>
        <end position="195"/>
    </location>
</feature>
<dbReference type="GO" id="GO:0006303">
    <property type="term" value="P:double-strand break repair via nonhomologous end joining"/>
    <property type="evidence" value="ECO:0007669"/>
    <property type="project" value="InterPro"/>
</dbReference>
<dbReference type="GO" id="GO:0005634">
    <property type="term" value="C:nucleus"/>
    <property type="evidence" value="ECO:0007669"/>
    <property type="project" value="UniProtKB-SubCell"/>
</dbReference>
<dbReference type="GO" id="GO:0000012">
    <property type="term" value="P:single strand break repair"/>
    <property type="evidence" value="ECO:0007669"/>
    <property type="project" value="InterPro"/>
</dbReference>
<dbReference type="EMBL" id="JANAVB010043216">
    <property type="protein sequence ID" value="KAJ6793157.1"/>
    <property type="molecule type" value="Genomic_DNA"/>
</dbReference>
<organism evidence="8 9">
    <name type="scientific">Iris pallida</name>
    <name type="common">Sweet iris</name>
    <dbReference type="NCBI Taxonomy" id="29817"/>
    <lineage>
        <taxon>Eukaryota</taxon>
        <taxon>Viridiplantae</taxon>
        <taxon>Streptophyta</taxon>
        <taxon>Embryophyta</taxon>
        <taxon>Tracheophyta</taxon>
        <taxon>Spermatophyta</taxon>
        <taxon>Magnoliopsida</taxon>
        <taxon>Liliopsida</taxon>
        <taxon>Asparagales</taxon>
        <taxon>Iridaceae</taxon>
        <taxon>Iridoideae</taxon>
        <taxon>Irideae</taxon>
        <taxon>Iris</taxon>
    </lineage>
</organism>
<dbReference type="Pfam" id="PF00533">
    <property type="entry name" value="BRCT"/>
    <property type="match status" value="1"/>
</dbReference>
<dbReference type="PROSITE" id="PS50172">
    <property type="entry name" value="BRCT"/>
    <property type="match status" value="1"/>
</dbReference>
<keyword evidence="4" id="KW-0234">DNA repair</keyword>
<keyword evidence="5" id="KW-0539">Nucleus</keyword>
<dbReference type="SMART" id="SM00292">
    <property type="entry name" value="BRCT"/>
    <property type="match status" value="1"/>
</dbReference>
<evidence type="ECO:0000313" key="9">
    <source>
        <dbReference type="Proteomes" id="UP001140949"/>
    </source>
</evidence>
<dbReference type="PANTHER" id="PTHR11370:SF5">
    <property type="entry name" value="DNA REPAIR PROTEIN XRCC1"/>
    <property type="match status" value="1"/>
</dbReference>
<gene>
    <name evidence="8" type="ORF">M6B38_111315</name>
</gene>
<evidence type="ECO:0000256" key="6">
    <source>
        <dbReference type="SAM" id="MobiDB-lite"/>
    </source>
</evidence>
<dbReference type="InterPro" id="IPR045080">
    <property type="entry name" value="BRCT_XRCC1_rpt1"/>
</dbReference>
<keyword evidence="9" id="KW-1185">Reference proteome</keyword>
<reference evidence="8" key="2">
    <citation type="submission" date="2023-04" db="EMBL/GenBank/DDBJ databases">
        <authorList>
            <person name="Bruccoleri R.E."/>
            <person name="Oakeley E.J."/>
            <person name="Faust A.-M."/>
            <person name="Dessus-Babus S."/>
            <person name="Altorfer M."/>
            <person name="Burckhardt D."/>
            <person name="Oertli M."/>
            <person name="Naumann U."/>
            <person name="Petersen F."/>
            <person name="Wong J."/>
        </authorList>
    </citation>
    <scope>NUCLEOTIDE SEQUENCE</scope>
    <source>
        <strain evidence="8">GSM-AAB239-AS_SAM_17_03QT</strain>
        <tissue evidence="8">Leaf</tissue>
    </source>
</reference>
<dbReference type="Gene3D" id="3.40.50.10190">
    <property type="entry name" value="BRCT domain"/>
    <property type="match status" value="1"/>
</dbReference>
<evidence type="ECO:0000256" key="1">
    <source>
        <dbReference type="ARBA" id="ARBA00004123"/>
    </source>
</evidence>
<dbReference type="GO" id="GO:0006284">
    <property type="term" value="P:base-excision repair"/>
    <property type="evidence" value="ECO:0007669"/>
    <property type="project" value="InterPro"/>
</dbReference>
<evidence type="ECO:0000256" key="2">
    <source>
        <dbReference type="ARBA" id="ARBA00022737"/>
    </source>
</evidence>
<reference evidence="8" key="1">
    <citation type="journal article" date="2023" name="GigaByte">
        <title>Genome assembly of the bearded iris, Iris pallida Lam.</title>
        <authorList>
            <person name="Bruccoleri R.E."/>
            <person name="Oakeley E.J."/>
            <person name="Faust A.M.E."/>
            <person name="Altorfer M."/>
            <person name="Dessus-Babus S."/>
            <person name="Burckhardt D."/>
            <person name="Oertli M."/>
            <person name="Naumann U."/>
            <person name="Petersen F."/>
            <person name="Wong J."/>
        </authorList>
    </citation>
    <scope>NUCLEOTIDE SEQUENCE</scope>
    <source>
        <strain evidence="8">GSM-AAB239-AS_SAM_17_03QT</strain>
    </source>
</reference>
<feature type="region of interest" description="Disordered" evidence="6">
    <location>
        <begin position="1"/>
        <end position="60"/>
    </location>
</feature>
<dbReference type="PANTHER" id="PTHR11370">
    <property type="entry name" value="DNA-REPAIR PROTEIN XRCC1"/>
    <property type="match status" value="1"/>
</dbReference>
<feature type="region of interest" description="Disordered" evidence="6">
    <location>
        <begin position="307"/>
        <end position="340"/>
    </location>
</feature>
<comment type="caution">
    <text evidence="8">The sequence shown here is derived from an EMBL/GenBank/DDBJ whole genome shotgun (WGS) entry which is preliminary data.</text>
</comment>
<evidence type="ECO:0000256" key="4">
    <source>
        <dbReference type="ARBA" id="ARBA00023204"/>
    </source>
</evidence>
<keyword evidence="2" id="KW-0677">Repeat</keyword>
<name>A0AAX6DN08_IRIPA</name>
<keyword evidence="3" id="KW-0227">DNA damage</keyword>
<dbReference type="AlphaFoldDB" id="A0AAX6DN08"/>
<evidence type="ECO:0000256" key="3">
    <source>
        <dbReference type="ARBA" id="ARBA00022763"/>
    </source>
</evidence>
<proteinExistence type="predicted"/>
<feature type="compositionally biased region" description="Basic and acidic residues" evidence="6">
    <location>
        <begin position="317"/>
        <end position="329"/>
    </location>
</feature>
<dbReference type="SUPFAM" id="SSF52113">
    <property type="entry name" value="BRCT domain"/>
    <property type="match status" value="1"/>
</dbReference>
<sequence length="361" mass="40307">MPGGSSDPNGGTVKRNLPSWTSSKGNGNKSGRKKKDDSSEATNHVKEGDTVGSPETSQSNLPFSKLLEGVVFVLSGFVNPERSTLRSHAMDMGGEYRADWTSDCTLLVCAFPNTPKFRQVESDNGTIVSKEWISECYNQKKLVDIERFLMHAGKPWRKNTKQHETKQGQKDTIPIESRKKEGKSSQGGFSHTVGSRFSPSKIKEWAIDDLNKTVSWLESQEEKPEACEMKTIAAEGIITCLQDAIESLKQKKDIRLVMDQWMFVPHVVKELSELEGGGSKKGSLSKEELCKLAITCKRIYESEFDRLNSSPRKGKKQKTDGDKDDHAEAQDDSGFDSDRTIEMTEEEIELACRQLSSSSRK</sequence>
<accession>A0AAX6DN08</accession>
<dbReference type="CDD" id="cd17725">
    <property type="entry name" value="BRCT_XRCC1_rpt1"/>
    <property type="match status" value="1"/>
</dbReference>
<feature type="domain" description="BRCT" evidence="7">
    <location>
        <begin position="62"/>
        <end position="150"/>
    </location>
</feature>
<feature type="compositionally biased region" description="Basic and acidic residues" evidence="6">
    <location>
        <begin position="34"/>
        <end position="49"/>
    </location>
</feature>
<dbReference type="FunFam" id="3.40.50.10190:FF:000008">
    <property type="entry name" value="X-ray repair cross complementing 1"/>
    <property type="match status" value="1"/>
</dbReference>
<dbReference type="Proteomes" id="UP001140949">
    <property type="component" value="Unassembled WGS sequence"/>
</dbReference>
<dbReference type="InterPro" id="IPR036420">
    <property type="entry name" value="BRCT_dom_sf"/>
</dbReference>
<evidence type="ECO:0000256" key="5">
    <source>
        <dbReference type="ARBA" id="ARBA00023242"/>
    </source>
</evidence>
<evidence type="ECO:0000259" key="7">
    <source>
        <dbReference type="PROSITE" id="PS50172"/>
    </source>
</evidence>